<dbReference type="InterPro" id="IPR010294">
    <property type="entry name" value="ADAMTS_spacer1"/>
</dbReference>
<accession>Q4RGL4</accession>
<dbReference type="Gene3D" id="2.20.100.10">
    <property type="entry name" value="Thrombospondin type-1 (TSP1) repeat"/>
    <property type="match status" value="1"/>
</dbReference>
<dbReference type="InterPro" id="IPR045371">
    <property type="entry name" value="ADAMTS_CR_3"/>
</dbReference>
<dbReference type="InterPro" id="IPR050439">
    <property type="entry name" value="ADAMTS_ADAMTS-like"/>
</dbReference>
<feature type="compositionally biased region" description="Basic and acidic residues" evidence="5">
    <location>
        <begin position="678"/>
        <end position="687"/>
    </location>
</feature>
<dbReference type="KEGG" id="tng:GSTEN00034755G001"/>
<feature type="compositionally biased region" description="Basic and acidic residues" evidence="5">
    <location>
        <begin position="100"/>
        <end position="114"/>
    </location>
</feature>
<dbReference type="FunFam" id="2.20.100.10:FF:000001">
    <property type="entry name" value="semaphorin-5A isoform X1"/>
    <property type="match status" value="1"/>
</dbReference>
<dbReference type="SMART" id="SM00209">
    <property type="entry name" value="TSP1"/>
    <property type="match status" value="1"/>
</dbReference>
<dbReference type="GO" id="GO:0031012">
    <property type="term" value="C:extracellular matrix"/>
    <property type="evidence" value="ECO:0007669"/>
    <property type="project" value="TreeGrafter"/>
</dbReference>
<sequence>CTTTEETHLCEVEATGSTMPSFVTRKTTAPEHWASTFKPSLKVMEEPKGGPGATQRGNLAIKHNPQQRRSKSRASDQGWGTFHFRSRTMVLLGFLGRAVKSREERGKDGKEGKDGTGPWLSKRTGQLLSWDRANREPQLRVCVPKRKKRGKTDPEINGRPTGRNKGDGERKLMKLDLCQALTFALLLAAPACLSTPPSAWISPWGPSADSPGRPVRARRQLHFRNEWSAWSGWSVCSRSCGSGASVRTRTCITRNPVGAPCAGDPRQYKICNTKECPPSSEDFREMQCAAFNDRPLVAGNSFKWTTFDGGERSNPCELSCLALGHNFYYNFGRVLDGTSCNKEPGGVCVNGRCLKPGCDAILGSQQQEDACMVCGGQNSTCMHHKSVYQSNSLQAGGPFGYSEVAMIPAGATHIRVTDNSRNYLALQNGRSQFVINGDWKISIPGEYSIAGTKLLYRRSADTWESFEVPGPTREDLHLMVLATDRNPDIQYEYWLPPEQYALYHGRKSPLRQAHHTSYLPWDQPDSLEAGEAATPVPPASTPAGAGEPQEPPSPTCTWKELWQMSASSRPIRTQEAVLPEGLCFPRQNSGEGVQRRGDPLRRAGDPHLPEQLPPGAPGVPLGPQPVRLSPPGDGEAVHPDGASSHQLRAHAEPDPAGGGQLRGAVQAPRGRPAAAARETLREQRTEARGAVLRGPKLDLQHQLIQLSQ</sequence>
<feature type="region of interest" description="Disordered" evidence="5">
    <location>
        <begin position="580"/>
        <end position="693"/>
    </location>
</feature>
<feature type="disulfide bond" evidence="4">
    <location>
        <begin position="236"/>
        <end position="271"/>
    </location>
</feature>
<dbReference type="GO" id="GO:0006508">
    <property type="term" value="P:proteolysis"/>
    <property type="evidence" value="ECO:0007669"/>
    <property type="project" value="TreeGrafter"/>
</dbReference>
<feature type="domain" description="ADAMTS/ADAMTS-like Spacer 1" evidence="6">
    <location>
        <begin position="392"/>
        <end position="496"/>
    </location>
</feature>
<evidence type="ECO:0000313" key="8">
    <source>
        <dbReference type="EMBL" id="CAG12468.1"/>
    </source>
</evidence>
<dbReference type="OrthoDB" id="5984913at2759"/>
<dbReference type="AlphaFoldDB" id="Q4RGL4"/>
<keyword evidence="3 4" id="KW-1015">Disulfide bond</keyword>
<dbReference type="PROSITE" id="PS50092">
    <property type="entry name" value="TSP1"/>
    <property type="match status" value="1"/>
</dbReference>
<dbReference type="GO" id="GO:0030198">
    <property type="term" value="P:extracellular matrix organization"/>
    <property type="evidence" value="ECO:0007669"/>
    <property type="project" value="InterPro"/>
</dbReference>
<dbReference type="EMBL" id="CAAE01015099">
    <property type="protein sequence ID" value="CAG12468.1"/>
    <property type="molecule type" value="Genomic_DNA"/>
</dbReference>
<dbReference type="PRINTS" id="PR01857">
    <property type="entry name" value="ADAMTSFAMILY"/>
</dbReference>
<evidence type="ECO:0000256" key="1">
    <source>
        <dbReference type="ARBA" id="ARBA00004613"/>
    </source>
</evidence>
<reference evidence="8" key="2">
    <citation type="submission" date="2004-02" db="EMBL/GenBank/DDBJ databases">
        <authorList>
            <consortium name="Genoscope"/>
            <consortium name="Whitehead Institute Centre for Genome Research"/>
        </authorList>
    </citation>
    <scope>NUCLEOTIDE SEQUENCE</scope>
</reference>
<dbReference type="GO" id="GO:0005576">
    <property type="term" value="C:extracellular region"/>
    <property type="evidence" value="ECO:0007669"/>
    <property type="project" value="UniProtKB-SubCell"/>
</dbReference>
<keyword evidence="2" id="KW-0964">Secreted</keyword>
<dbReference type="GO" id="GO:0004222">
    <property type="term" value="F:metalloendopeptidase activity"/>
    <property type="evidence" value="ECO:0007669"/>
    <property type="project" value="TreeGrafter"/>
</dbReference>
<feature type="compositionally biased region" description="Low complexity" evidence="5">
    <location>
        <begin position="662"/>
        <end position="677"/>
    </location>
</feature>
<feature type="non-terminal residue" evidence="8">
    <location>
        <position position="1"/>
    </location>
</feature>
<reference evidence="8" key="1">
    <citation type="journal article" date="2004" name="Nature">
        <title>Genome duplication in the teleost fish Tetraodon nigroviridis reveals the early vertebrate proto-karyotype.</title>
        <authorList>
            <person name="Jaillon O."/>
            <person name="Aury J.-M."/>
            <person name="Brunet F."/>
            <person name="Petit J.-L."/>
            <person name="Stange-Thomann N."/>
            <person name="Mauceli E."/>
            <person name="Bouneau L."/>
            <person name="Fischer C."/>
            <person name="Ozouf-Costaz C."/>
            <person name="Bernot A."/>
            <person name="Nicaud S."/>
            <person name="Jaffe D."/>
            <person name="Fisher S."/>
            <person name="Lutfalla G."/>
            <person name="Dossat C."/>
            <person name="Segurens B."/>
            <person name="Dasilva C."/>
            <person name="Salanoubat M."/>
            <person name="Levy M."/>
            <person name="Boudet N."/>
            <person name="Castellano S."/>
            <person name="Anthouard V."/>
            <person name="Jubin C."/>
            <person name="Castelli V."/>
            <person name="Katinka M."/>
            <person name="Vacherie B."/>
            <person name="Biemont C."/>
            <person name="Skalli Z."/>
            <person name="Cattolico L."/>
            <person name="Poulain J."/>
            <person name="De Berardinis V."/>
            <person name="Cruaud C."/>
            <person name="Duprat S."/>
            <person name="Brottier P."/>
            <person name="Coutanceau J.-P."/>
            <person name="Gouzy J."/>
            <person name="Parra G."/>
            <person name="Lardier G."/>
            <person name="Chapple C."/>
            <person name="McKernan K.J."/>
            <person name="McEwan P."/>
            <person name="Bosak S."/>
            <person name="Kellis M."/>
            <person name="Volff J.-N."/>
            <person name="Guigo R."/>
            <person name="Zody M.C."/>
            <person name="Mesirov J."/>
            <person name="Lindblad-Toh K."/>
            <person name="Birren B."/>
            <person name="Nusbaum C."/>
            <person name="Kahn D."/>
            <person name="Robinson-Rechavi M."/>
            <person name="Laudet V."/>
            <person name="Schachter V."/>
            <person name="Quetier F."/>
            <person name="Saurin W."/>
            <person name="Scarpelli C."/>
            <person name="Wincker P."/>
            <person name="Lander E.S."/>
            <person name="Weissenbach J."/>
            <person name="Roest Crollius H."/>
        </authorList>
    </citation>
    <scope>NUCLEOTIDE SEQUENCE [LARGE SCALE GENOMIC DNA]</scope>
</reference>
<dbReference type="Gene3D" id="2.60.120.830">
    <property type="match status" value="1"/>
</dbReference>
<evidence type="ECO:0000259" key="6">
    <source>
        <dbReference type="Pfam" id="PF05986"/>
    </source>
</evidence>
<comment type="caution">
    <text evidence="8">The sequence shown here is derived from an EMBL/GenBank/DDBJ whole genome shotgun (WGS) entry which is preliminary data.</text>
</comment>
<evidence type="ECO:0000256" key="3">
    <source>
        <dbReference type="ARBA" id="ARBA00023157"/>
    </source>
</evidence>
<feature type="disulfide bond" evidence="4">
    <location>
        <begin position="240"/>
        <end position="276"/>
    </location>
</feature>
<dbReference type="InterPro" id="IPR036383">
    <property type="entry name" value="TSP1_rpt_sf"/>
</dbReference>
<feature type="compositionally biased region" description="Basic and acidic residues" evidence="5">
    <location>
        <begin position="593"/>
        <end position="608"/>
    </location>
</feature>
<dbReference type="PANTHER" id="PTHR13723">
    <property type="entry name" value="ADAMTS A DISINTEGRIN AND METALLOPROTEASE WITH THROMBOSPONDIN MOTIFS PROTEASE"/>
    <property type="match status" value="1"/>
</dbReference>
<dbReference type="FunFam" id="2.60.120.830:FF:000001">
    <property type="entry name" value="A disintegrin and metalloproteinase with thrombospondin motifs 1"/>
    <property type="match status" value="1"/>
</dbReference>
<comment type="subcellular location">
    <subcellularLocation>
        <location evidence="1">Secreted</location>
    </subcellularLocation>
</comment>
<name>Q4RGL4_TETNG</name>
<feature type="domain" description="ADAMTS/ADAMTS-like cysteine-rich" evidence="7">
    <location>
        <begin position="283"/>
        <end position="381"/>
    </location>
</feature>
<evidence type="ECO:0000259" key="7">
    <source>
        <dbReference type="Pfam" id="PF19236"/>
    </source>
</evidence>
<organism evidence="8">
    <name type="scientific">Tetraodon nigroviridis</name>
    <name type="common">Spotted green pufferfish</name>
    <name type="synonym">Chelonodon nigroviridis</name>
    <dbReference type="NCBI Taxonomy" id="99883"/>
    <lineage>
        <taxon>Eukaryota</taxon>
        <taxon>Metazoa</taxon>
        <taxon>Chordata</taxon>
        <taxon>Craniata</taxon>
        <taxon>Vertebrata</taxon>
        <taxon>Euteleostomi</taxon>
        <taxon>Actinopterygii</taxon>
        <taxon>Neopterygii</taxon>
        <taxon>Teleostei</taxon>
        <taxon>Neoteleostei</taxon>
        <taxon>Acanthomorphata</taxon>
        <taxon>Eupercaria</taxon>
        <taxon>Tetraodontiformes</taxon>
        <taxon>Tetradontoidea</taxon>
        <taxon>Tetraodontidae</taxon>
        <taxon>Tetraodon</taxon>
    </lineage>
</organism>
<dbReference type="InterPro" id="IPR000884">
    <property type="entry name" value="TSP1_rpt"/>
</dbReference>
<gene>
    <name evidence="8" type="ORF">GSTENG00034755001</name>
</gene>
<dbReference type="InterPro" id="IPR013273">
    <property type="entry name" value="ADAMTS/ADAMTS-like"/>
</dbReference>
<feature type="region of interest" description="Disordered" evidence="5">
    <location>
        <begin position="100"/>
        <end position="125"/>
    </location>
</feature>
<evidence type="ECO:0000256" key="4">
    <source>
        <dbReference type="PIRSR" id="PIRSR613273-3"/>
    </source>
</evidence>
<dbReference type="Pfam" id="PF19236">
    <property type="entry name" value="ADAMTS_CR_3"/>
    <property type="match status" value="1"/>
</dbReference>
<evidence type="ECO:0000256" key="2">
    <source>
        <dbReference type="ARBA" id="ARBA00022525"/>
    </source>
</evidence>
<feature type="compositionally biased region" description="Pro residues" evidence="5">
    <location>
        <begin position="611"/>
        <end position="623"/>
    </location>
</feature>
<feature type="disulfide bond" evidence="4">
    <location>
        <begin position="251"/>
        <end position="261"/>
    </location>
</feature>
<dbReference type="Pfam" id="PF05986">
    <property type="entry name" value="ADAMTS_spacer1"/>
    <property type="match status" value="1"/>
</dbReference>
<feature type="region of interest" description="Disordered" evidence="5">
    <location>
        <begin position="42"/>
        <end position="79"/>
    </location>
</feature>
<dbReference type="SUPFAM" id="SSF82895">
    <property type="entry name" value="TSP-1 type 1 repeat"/>
    <property type="match status" value="1"/>
</dbReference>
<dbReference type="PANTHER" id="PTHR13723:SF310">
    <property type="entry name" value="ADAMTS-LIKE 5"/>
    <property type="match status" value="1"/>
</dbReference>
<protein>
    <submittedName>
        <fullName evidence="8">(spotted green pufferfish) hypothetical protein</fullName>
    </submittedName>
</protein>
<feature type="region of interest" description="Disordered" evidence="5">
    <location>
        <begin position="146"/>
        <end position="168"/>
    </location>
</feature>
<feature type="region of interest" description="Disordered" evidence="5">
    <location>
        <begin position="518"/>
        <end position="556"/>
    </location>
</feature>
<proteinExistence type="predicted"/>
<evidence type="ECO:0000256" key="5">
    <source>
        <dbReference type="SAM" id="MobiDB-lite"/>
    </source>
</evidence>
<dbReference type="Pfam" id="PF00090">
    <property type="entry name" value="TSP_1"/>
    <property type="match status" value="1"/>
</dbReference>